<sequence length="46" mass="5228">MVETRLNDAEREAILCDLGLTVIRFSNHCVFNSLEEVLSKIKGHLL</sequence>
<protein>
    <submittedName>
        <fullName evidence="2">Very-short-patch-repair endonuclease</fullName>
    </submittedName>
</protein>
<reference evidence="2 3" key="1">
    <citation type="submission" date="2019-06" db="EMBL/GenBank/DDBJ databases">
        <title>Spirosoma utsteinense sp. nov. isolated from Antarctic ice-free soils.</title>
        <authorList>
            <person name="Tahon G."/>
        </authorList>
    </citation>
    <scope>NUCLEOTIDE SEQUENCE [LARGE SCALE GENOMIC DNA]</scope>
    <source>
        <strain evidence="2 3">LMG 31447</strain>
    </source>
</reference>
<dbReference type="Proteomes" id="UP000700732">
    <property type="component" value="Unassembled WGS sequence"/>
</dbReference>
<dbReference type="Pfam" id="PF04480">
    <property type="entry name" value="DUF559"/>
    <property type="match status" value="1"/>
</dbReference>
<evidence type="ECO:0000313" key="3">
    <source>
        <dbReference type="Proteomes" id="UP000700732"/>
    </source>
</evidence>
<evidence type="ECO:0000259" key="1">
    <source>
        <dbReference type="Pfam" id="PF04480"/>
    </source>
</evidence>
<keyword evidence="2" id="KW-0540">Nuclease</keyword>
<evidence type="ECO:0000313" key="2">
    <source>
        <dbReference type="EMBL" id="MBC3791740.1"/>
    </source>
</evidence>
<dbReference type="EMBL" id="VFIA01000011">
    <property type="protein sequence ID" value="MBC3791740.1"/>
    <property type="molecule type" value="Genomic_DNA"/>
</dbReference>
<keyword evidence="2" id="KW-0255">Endonuclease</keyword>
<accession>A0ABR6W7G7</accession>
<dbReference type="InterPro" id="IPR007569">
    <property type="entry name" value="DUF559"/>
</dbReference>
<keyword evidence="3" id="KW-1185">Reference proteome</keyword>
<feature type="domain" description="DUF559" evidence="1">
    <location>
        <begin position="5"/>
        <end position="43"/>
    </location>
</feature>
<organism evidence="2 3">
    <name type="scientific">Spirosoma utsteinense</name>
    <dbReference type="NCBI Taxonomy" id="2585773"/>
    <lineage>
        <taxon>Bacteria</taxon>
        <taxon>Pseudomonadati</taxon>
        <taxon>Bacteroidota</taxon>
        <taxon>Cytophagia</taxon>
        <taxon>Cytophagales</taxon>
        <taxon>Cytophagaceae</taxon>
        <taxon>Spirosoma</taxon>
    </lineage>
</organism>
<keyword evidence="2" id="KW-0378">Hydrolase</keyword>
<name>A0ABR6W7G7_9BACT</name>
<gene>
    <name evidence="2" type="ORF">FH603_2248</name>
</gene>
<comment type="caution">
    <text evidence="2">The sequence shown here is derived from an EMBL/GenBank/DDBJ whole genome shotgun (WGS) entry which is preliminary data.</text>
</comment>
<proteinExistence type="predicted"/>
<dbReference type="GO" id="GO:0004519">
    <property type="term" value="F:endonuclease activity"/>
    <property type="evidence" value="ECO:0007669"/>
    <property type="project" value="UniProtKB-KW"/>
</dbReference>